<evidence type="ECO:0000256" key="2">
    <source>
        <dbReference type="ARBA" id="ARBA00022603"/>
    </source>
</evidence>
<feature type="domain" description="Methyltransferase" evidence="6">
    <location>
        <begin position="55"/>
        <end position="151"/>
    </location>
</feature>
<dbReference type="PANTHER" id="PTHR44307">
    <property type="entry name" value="PHOSPHOETHANOLAMINE METHYLTRANSFERASE"/>
    <property type="match status" value="1"/>
</dbReference>
<reference evidence="7 8" key="1">
    <citation type="submission" date="2016-08" db="EMBL/GenBank/DDBJ databases">
        <authorList>
            <person name="Seilhamer J.J."/>
        </authorList>
    </citation>
    <scope>NUCLEOTIDE SEQUENCE [LARGE SCALE GENOMIC DNA]</scope>
    <source>
        <strain evidence="7 8">A37T2</strain>
    </source>
</reference>
<keyword evidence="3 7" id="KW-0808">Transferase</keyword>
<name>A0A1C4FNC0_9BACT</name>
<comment type="pathway">
    <text evidence="1">Lipid metabolism.</text>
</comment>
<dbReference type="PANTHER" id="PTHR44307:SF2">
    <property type="entry name" value="PHOSPHOETHANOLAMINE METHYLTRANSFERASE ISOFORM X1"/>
    <property type="match status" value="1"/>
</dbReference>
<keyword evidence="8" id="KW-1185">Reference proteome</keyword>
<protein>
    <submittedName>
        <fullName evidence="7">Methyltransferase domain-containing protein</fullName>
    </submittedName>
</protein>
<dbReference type="SUPFAM" id="SSF53335">
    <property type="entry name" value="S-adenosyl-L-methionine-dependent methyltransferases"/>
    <property type="match status" value="1"/>
</dbReference>
<evidence type="ECO:0000313" key="7">
    <source>
        <dbReference type="EMBL" id="SCC57304.1"/>
    </source>
</evidence>
<dbReference type="AlphaFoldDB" id="A0A1C4FNC0"/>
<evidence type="ECO:0000259" key="6">
    <source>
        <dbReference type="Pfam" id="PF13649"/>
    </source>
</evidence>
<dbReference type="STRING" id="1335309.GA0116948_115100"/>
<proteinExistence type="predicted"/>
<gene>
    <name evidence="7" type="ORF">GA0116948_115100</name>
</gene>
<dbReference type="Pfam" id="PF13649">
    <property type="entry name" value="Methyltransf_25"/>
    <property type="match status" value="1"/>
</dbReference>
<dbReference type="EMBL" id="FMAR01000015">
    <property type="protein sequence ID" value="SCC57304.1"/>
    <property type="molecule type" value="Genomic_DNA"/>
</dbReference>
<dbReference type="CDD" id="cd02440">
    <property type="entry name" value="AdoMet_MTases"/>
    <property type="match status" value="1"/>
</dbReference>
<sequence length="225" mass="25768">MQEGPFTYYICPMAVANNYDNIAAIYDPLSLLIFGRSLRRAQAFMLNVLTPGQRVLVVGGGAGWILEAMAARLPDGLHITYVELSAKMTALARKRNIGGHDVDFIRGSITAQSWPAGYFDVVFTAFFFDNFQQEAAEHIFAQLHQYLKTGGYWLFADFEVEQGQRYWQQPLLNGMYFFFRMVSHIDARQLQDMAALFQAHGYTPLQQKRFYSRFVQSVIYRKGQA</sequence>
<dbReference type="Proteomes" id="UP000242818">
    <property type="component" value="Unassembled WGS sequence"/>
</dbReference>
<organism evidence="7 8">
    <name type="scientific">Chitinophaga costaii</name>
    <dbReference type="NCBI Taxonomy" id="1335309"/>
    <lineage>
        <taxon>Bacteria</taxon>
        <taxon>Pseudomonadati</taxon>
        <taxon>Bacteroidota</taxon>
        <taxon>Chitinophagia</taxon>
        <taxon>Chitinophagales</taxon>
        <taxon>Chitinophagaceae</taxon>
        <taxon>Chitinophaga</taxon>
    </lineage>
</organism>
<dbReference type="GO" id="GO:0000234">
    <property type="term" value="F:phosphoethanolamine N-methyltransferase activity"/>
    <property type="evidence" value="ECO:0007669"/>
    <property type="project" value="UniProtKB-EC"/>
</dbReference>
<dbReference type="Gene3D" id="3.40.50.150">
    <property type="entry name" value="Vaccinia Virus protein VP39"/>
    <property type="match status" value="1"/>
</dbReference>
<dbReference type="GO" id="GO:0032259">
    <property type="term" value="P:methylation"/>
    <property type="evidence" value="ECO:0007669"/>
    <property type="project" value="UniProtKB-KW"/>
</dbReference>
<evidence type="ECO:0000256" key="4">
    <source>
        <dbReference type="ARBA" id="ARBA00025707"/>
    </source>
</evidence>
<evidence type="ECO:0000256" key="3">
    <source>
        <dbReference type="ARBA" id="ARBA00022679"/>
    </source>
</evidence>
<comment type="catalytic activity">
    <reaction evidence="5">
        <text>phosphoethanolamine + S-adenosyl-L-methionine = N-methylethanolamine phosphate + S-adenosyl-L-homocysteine + H(+)</text>
        <dbReference type="Rhea" id="RHEA:20365"/>
        <dbReference type="ChEBI" id="CHEBI:15378"/>
        <dbReference type="ChEBI" id="CHEBI:57781"/>
        <dbReference type="ChEBI" id="CHEBI:57856"/>
        <dbReference type="ChEBI" id="CHEBI:58190"/>
        <dbReference type="ChEBI" id="CHEBI:59789"/>
        <dbReference type="EC" id="2.1.1.103"/>
    </reaction>
    <physiologicalReaction direction="left-to-right" evidence="5">
        <dbReference type="Rhea" id="RHEA:20366"/>
    </physiologicalReaction>
</comment>
<evidence type="ECO:0000313" key="8">
    <source>
        <dbReference type="Proteomes" id="UP000242818"/>
    </source>
</evidence>
<evidence type="ECO:0000256" key="1">
    <source>
        <dbReference type="ARBA" id="ARBA00005189"/>
    </source>
</evidence>
<dbReference type="OrthoDB" id="836632at2"/>
<accession>A0A1C4FNC0</accession>
<keyword evidence="2 7" id="KW-0489">Methyltransferase</keyword>
<dbReference type="InterPro" id="IPR041698">
    <property type="entry name" value="Methyltransf_25"/>
</dbReference>
<evidence type="ECO:0000256" key="5">
    <source>
        <dbReference type="ARBA" id="ARBA00047622"/>
    </source>
</evidence>
<dbReference type="InterPro" id="IPR029063">
    <property type="entry name" value="SAM-dependent_MTases_sf"/>
</dbReference>
<comment type="pathway">
    <text evidence="4">Phospholipid metabolism.</text>
</comment>